<evidence type="ECO:0000256" key="4">
    <source>
        <dbReference type="ARBA" id="ARBA00023136"/>
    </source>
</evidence>
<accession>A0A840WAX2</accession>
<feature type="transmembrane region" description="Helical" evidence="5">
    <location>
        <begin position="109"/>
        <end position="135"/>
    </location>
</feature>
<gene>
    <name evidence="7" type="ORF">HNR07_005286</name>
</gene>
<evidence type="ECO:0000313" key="8">
    <source>
        <dbReference type="Proteomes" id="UP000579647"/>
    </source>
</evidence>
<dbReference type="PANTHER" id="PTHR43229">
    <property type="entry name" value="NODULATION PROTEIN J"/>
    <property type="match status" value="1"/>
</dbReference>
<evidence type="ECO:0000256" key="1">
    <source>
        <dbReference type="ARBA" id="ARBA00004141"/>
    </source>
</evidence>
<dbReference type="InterPro" id="IPR051784">
    <property type="entry name" value="Nod_factor_ABC_transporter"/>
</dbReference>
<dbReference type="Pfam" id="PF01061">
    <property type="entry name" value="ABC2_membrane"/>
    <property type="match status" value="1"/>
</dbReference>
<dbReference type="GO" id="GO:0140359">
    <property type="term" value="F:ABC-type transporter activity"/>
    <property type="evidence" value="ECO:0007669"/>
    <property type="project" value="InterPro"/>
</dbReference>
<evidence type="ECO:0000259" key="6">
    <source>
        <dbReference type="Pfam" id="PF01061"/>
    </source>
</evidence>
<comment type="subcellular location">
    <subcellularLocation>
        <location evidence="1">Membrane</location>
        <topology evidence="1">Multi-pass membrane protein</topology>
    </subcellularLocation>
</comment>
<comment type="caution">
    <text evidence="7">The sequence shown here is derived from an EMBL/GenBank/DDBJ whole genome shotgun (WGS) entry which is preliminary data.</text>
</comment>
<dbReference type="EMBL" id="JACHDO010000001">
    <property type="protein sequence ID" value="MBB5494149.1"/>
    <property type="molecule type" value="Genomic_DNA"/>
</dbReference>
<feature type="domain" description="ABC-2 type transporter transmembrane" evidence="6">
    <location>
        <begin position="39"/>
        <end position="226"/>
    </location>
</feature>
<evidence type="ECO:0000256" key="2">
    <source>
        <dbReference type="ARBA" id="ARBA00022692"/>
    </source>
</evidence>
<dbReference type="PANTHER" id="PTHR43229:SF2">
    <property type="entry name" value="NODULATION PROTEIN J"/>
    <property type="match status" value="1"/>
</dbReference>
<keyword evidence="8" id="KW-1185">Reference proteome</keyword>
<keyword evidence="4 5" id="KW-0472">Membrane</keyword>
<keyword evidence="3 5" id="KW-1133">Transmembrane helix</keyword>
<evidence type="ECO:0000256" key="5">
    <source>
        <dbReference type="SAM" id="Phobius"/>
    </source>
</evidence>
<proteinExistence type="predicted"/>
<feature type="transmembrane region" description="Helical" evidence="5">
    <location>
        <begin position="243"/>
        <end position="263"/>
    </location>
</feature>
<name>A0A840WAX2_9ACTN</name>
<dbReference type="AlphaFoldDB" id="A0A840WAX2"/>
<feature type="transmembrane region" description="Helical" evidence="5">
    <location>
        <begin position="33"/>
        <end position="51"/>
    </location>
</feature>
<dbReference type="InterPro" id="IPR013525">
    <property type="entry name" value="ABC2_TM"/>
</dbReference>
<dbReference type="RefSeq" id="WP_184367238.1">
    <property type="nucleotide sequence ID" value="NZ_BAAAKM010000094.1"/>
</dbReference>
<feature type="transmembrane region" description="Helical" evidence="5">
    <location>
        <begin position="63"/>
        <end position="88"/>
    </location>
</feature>
<feature type="transmembrane region" description="Helical" evidence="5">
    <location>
        <begin position="147"/>
        <end position="171"/>
    </location>
</feature>
<sequence>MSTSVGPRVNAARAGLNRGLVEFRASMGNAQEVIFGYALFPALFLGMAFFLDDGDSEGPGAGLGIIFTGLVMLMALLGVMTTAQVLATEREDGTLLRSRAVPHGMVGYAVGRTVHILLMSVFSLSLLLVPALLFIDGVALQGWQGAFTLLWVCLLGLTTLSLIGAVLGSLISNPRMGVGLAMLPLMGLVGISGIFTPVDFLPGWVQGVAMVFPIYWMGEGVRAALFPAEALAAGGYDVPELPLVAGVLALWAVTGFLVAQAVLRRMARRTSGSRVQAAREEAMKRAY</sequence>
<dbReference type="GO" id="GO:0016020">
    <property type="term" value="C:membrane"/>
    <property type="evidence" value="ECO:0007669"/>
    <property type="project" value="UniProtKB-SubCell"/>
</dbReference>
<reference evidence="7 8" key="1">
    <citation type="submission" date="2020-08" db="EMBL/GenBank/DDBJ databases">
        <title>Sequencing the genomes of 1000 actinobacteria strains.</title>
        <authorList>
            <person name="Klenk H.-P."/>
        </authorList>
    </citation>
    <scope>NUCLEOTIDE SEQUENCE [LARGE SCALE GENOMIC DNA]</scope>
    <source>
        <strain evidence="7 8">DSM 44598</strain>
    </source>
</reference>
<protein>
    <submittedName>
        <fullName evidence="7">ABC-2 type transport system permease protein</fullName>
    </submittedName>
</protein>
<organism evidence="7 8">
    <name type="scientific">Nocardiopsis metallicus</name>
    <dbReference type="NCBI Taxonomy" id="179819"/>
    <lineage>
        <taxon>Bacteria</taxon>
        <taxon>Bacillati</taxon>
        <taxon>Actinomycetota</taxon>
        <taxon>Actinomycetes</taxon>
        <taxon>Streptosporangiales</taxon>
        <taxon>Nocardiopsidaceae</taxon>
        <taxon>Nocardiopsis</taxon>
    </lineage>
</organism>
<dbReference type="Proteomes" id="UP000579647">
    <property type="component" value="Unassembled WGS sequence"/>
</dbReference>
<evidence type="ECO:0000313" key="7">
    <source>
        <dbReference type="EMBL" id="MBB5494149.1"/>
    </source>
</evidence>
<keyword evidence="2 5" id="KW-0812">Transmembrane</keyword>
<evidence type="ECO:0000256" key="3">
    <source>
        <dbReference type="ARBA" id="ARBA00022989"/>
    </source>
</evidence>
<feature type="transmembrane region" description="Helical" evidence="5">
    <location>
        <begin position="178"/>
        <end position="198"/>
    </location>
</feature>